<dbReference type="Proteomes" id="UP000653411">
    <property type="component" value="Unassembled WGS sequence"/>
</dbReference>
<gene>
    <name evidence="1" type="ORF">GCM10011578_083270</name>
</gene>
<sequence length="73" mass="8077">MSAAERDLRALLEAVCEALTVPGDDFGDRRLADRARWARTTIRGALEDDPADVGWNVGYLRRKMAAEEEAASK</sequence>
<organism evidence="1 2">
    <name type="scientific">Streptomyces fuscichromogenes</name>
    <dbReference type="NCBI Taxonomy" id="1324013"/>
    <lineage>
        <taxon>Bacteria</taxon>
        <taxon>Bacillati</taxon>
        <taxon>Actinomycetota</taxon>
        <taxon>Actinomycetes</taxon>
        <taxon>Kitasatosporales</taxon>
        <taxon>Streptomycetaceae</taxon>
        <taxon>Streptomyces</taxon>
    </lineage>
</organism>
<reference evidence="1" key="1">
    <citation type="journal article" date="2014" name="Int. J. Syst. Evol. Microbiol.">
        <title>Complete genome sequence of Corynebacterium casei LMG S-19264T (=DSM 44701T), isolated from a smear-ripened cheese.</title>
        <authorList>
            <consortium name="US DOE Joint Genome Institute (JGI-PGF)"/>
            <person name="Walter F."/>
            <person name="Albersmeier A."/>
            <person name="Kalinowski J."/>
            <person name="Ruckert C."/>
        </authorList>
    </citation>
    <scope>NUCLEOTIDE SEQUENCE</scope>
    <source>
        <strain evidence="1">CGMCC 4.7110</strain>
    </source>
</reference>
<accession>A0A917XMW9</accession>
<dbReference type="EMBL" id="BMML01000027">
    <property type="protein sequence ID" value="GGN38165.1"/>
    <property type="molecule type" value="Genomic_DNA"/>
</dbReference>
<dbReference type="AlphaFoldDB" id="A0A917XMW9"/>
<proteinExistence type="predicted"/>
<comment type="caution">
    <text evidence="1">The sequence shown here is derived from an EMBL/GenBank/DDBJ whole genome shotgun (WGS) entry which is preliminary data.</text>
</comment>
<evidence type="ECO:0000313" key="1">
    <source>
        <dbReference type="EMBL" id="GGN38165.1"/>
    </source>
</evidence>
<reference evidence="1" key="2">
    <citation type="submission" date="2020-09" db="EMBL/GenBank/DDBJ databases">
        <authorList>
            <person name="Sun Q."/>
            <person name="Zhou Y."/>
        </authorList>
    </citation>
    <scope>NUCLEOTIDE SEQUENCE</scope>
    <source>
        <strain evidence="1">CGMCC 4.7110</strain>
    </source>
</reference>
<protein>
    <submittedName>
        <fullName evidence="1">Uncharacterized protein</fullName>
    </submittedName>
</protein>
<dbReference type="RefSeq" id="WP_189268137.1">
    <property type="nucleotide sequence ID" value="NZ_BMML01000027.1"/>
</dbReference>
<evidence type="ECO:0000313" key="2">
    <source>
        <dbReference type="Proteomes" id="UP000653411"/>
    </source>
</evidence>
<name>A0A917XMW9_9ACTN</name>
<keyword evidence="2" id="KW-1185">Reference proteome</keyword>